<dbReference type="SMART" id="SM00450">
    <property type="entry name" value="RHOD"/>
    <property type="match status" value="1"/>
</dbReference>
<dbReference type="Pfam" id="PF00581">
    <property type="entry name" value="Rhodanese"/>
    <property type="match status" value="1"/>
</dbReference>
<evidence type="ECO:0000313" key="4">
    <source>
        <dbReference type="EMBL" id="ABB28218.1"/>
    </source>
</evidence>
<feature type="chain" id="PRO_5004223867" evidence="2">
    <location>
        <begin position="24"/>
        <end position="271"/>
    </location>
</feature>
<dbReference type="SUPFAM" id="SSF52821">
    <property type="entry name" value="Rhodanese/Cell cycle control phosphatase"/>
    <property type="match status" value="1"/>
</dbReference>
<gene>
    <name evidence="4" type="ordered locus">Cag_0955</name>
</gene>
<dbReference type="STRING" id="340177.Cag_0955"/>
<dbReference type="AlphaFoldDB" id="Q3AS07"/>
<evidence type="ECO:0000256" key="2">
    <source>
        <dbReference type="SAM" id="SignalP"/>
    </source>
</evidence>
<evidence type="ECO:0000259" key="3">
    <source>
        <dbReference type="PROSITE" id="PS50206"/>
    </source>
</evidence>
<dbReference type="InterPro" id="IPR036873">
    <property type="entry name" value="Rhodanese-like_dom_sf"/>
</dbReference>
<name>Q3AS07_CHLCH</name>
<reference evidence="4" key="1">
    <citation type="submission" date="2005-08" db="EMBL/GenBank/DDBJ databases">
        <title>Complete sequence of Chlorobium chlorochromatii CaD3.</title>
        <authorList>
            <person name="Copeland A."/>
            <person name="Lucas S."/>
            <person name="Lapidus A."/>
            <person name="Barry K."/>
            <person name="Detter J.C."/>
            <person name="Glavina T."/>
            <person name="Hammon N."/>
            <person name="Israni S."/>
            <person name="Pitluck S."/>
            <person name="Bryant D."/>
            <person name="Schmutz J."/>
            <person name="Larimer F."/>
            <person name="Land M."/>
            <person name="Kyrpides N."/>
            <person name="Ivanova N."/>
            <person name="Richardson P."/>
        </authorList>
    </citation>
    <scope>NUCLEOTIDE SEQUENCE [LARGE SCALE GENOMIC DNA]</scope>
    <source>
        <strain evidence="4">CaD3</strain>
    </source>
</reference>
<dbReference type="PROSITE" id="PS50206">
    <property type="entry name" value="RHODANESE_3"/>
    <property type="match status" value="1"/>
</dbReference>
<feature type="domain" description="Rhodanese" evidence="3">
    <location>
        <begin position="120"/>
        <end position="169"/>
    </location>
</feature>
<dbReference type="eggNOG" id="COG0607">
    <property type="taxonomic scope" value="Bacteria"/>
</dbReference>
<organism evidence="4">
    <name type="scientific">Chlorobium chlorochromatii (strain CaD3)</name>
    <dbReference type="NCBI Taxonomy" id="340177"/>
    <lineage>
        <taxon>Bacteria</taxon>
        <taxon>Pseudomonadati</taxon>
        <taxon>Chlorobiota</taxon>
        <taxon>Chlorobiia</taxon>
        <taxon>Chlorobiales</taxon>
        <taxon>Chlorobiaceae</taxon>
        <taxon>Chlorobium/Pelodictyon group</taxon>
        <taxon>Chlorobium</taxon>
    </lineage>
</organism>
<accession>Q3AS07</accession>
<sequence>MKKRVASLALAVALTALPSPSYAIDANKLPIGKRTSSGKYLSAKEAYKMKIKDPYSVLFIDVRTPAENEFVGIADEVDKVIPLKLNNHAVWDHKKERYGQYLNPNFVSAIDELVLLKEKDKATPIILMCRSGDRSAEGANLLAKNGYTNVYSIYDGFEGDLETEGSKKGRREVNGWKNSKLPWGYSLKQDRAYLVVPPAAPTTLPAAPASVVAPTVQPPAAPAVPTTVAPAPQVVQPPAPVAAPVSKSQTTVPTPTATPAPAPVTAAAPVQ</sequence>
<dbReference type="HOGENOM" id="CLU_089574_10_0_10"/>
<dbReference type="OrthoDB" id="9800872at2"/>
<feature type="region of interest" description="Disordered" evidence="1">
    <location>
        <begin position="224"/>
        <end position="271"/>
    </location>
</feature>
<protein>
    <submittedName>
        <fullName evidence="4">Rhodanese-like protein</fullName>
    </submittedName>
</protein>
<feature type="compositionally biased region" description="Low complexity" evidence="1">
    <location>
        <begin position="224"/>
        <end position="234"/>
    </location>
</feature>
<feature type="signal peptide" evidence="2">
    <location>
        <begin position="1"/>
        <end position="23"/>
    </location>
</feature>
<evidence type="ECO:0000256" key="1">
    <source>
        <dbReference type="SAM" id="MobiDB-lite"/>
    </source>
</evidence>
<dbReference type="EMBL" id="CP000108">
    <property type="protein sequence ID" value="ABB28218.1"/>
    <property type="molecule type" value="Genomic_DNA"/>
</dbReference>
<proteinExistence type="predicted"/>
<dbReference type="InterPro" id="IPR001763">
    <property type="entry name" value="Rhodanese-like_dom"/>
</dbReference>
<feature type="compositionally biased region" description="Low complexity" evidence="1">
    <location>
        <begin position="242"/>
        <end position="255"/>
    </location>
</feature>
<dbReference type="KEGG" id="cch:Cag_0955"/>
<keyword evidence="2" id="KW-0732">Signal</keyword>
<dbReference type="Gene3D" id="3.40.250.10">
    <property type="entry name" value="Rhodanese-like domain"/>
    <property type="match status" value="1"/>
</dbReference>